<accession>A0A6A6ZQ76</accession>
<feature type="transmembrane region" description="Helical" evidence="1">
    <location>
        <begin position="335"/>
        <end position="356"/>
    </location>
</feature>
<reference evidence="2" key="1">
    <citation type="journal article" date="2020" name="Stud. Mycol.">
        <title>101 Dothideomycetes genomes: a test case for predicting lifestyles and emergence of pathogens.</title>
        <authorList>
            <person name="Haridas S."/>
            <person name="Albert R."/>
            <person name="Binder M."/>
            <person name="Bloem J."/>
            <person name="Labutti K."/>
            <person name="Salamov A."/>
            <person name="Andreopoulos B."/>
            <person name="Baker S."/>
            <person name="Barry K."/>
            <person name="Bills G."/>
            <person name="Bluhm B."/>
            <person name="Cannon C."/>
            <person name="Castanera R."/>
            <person name="Culley D."/>
            <person name="Daum C."/>
            <person name="Ezra D."/>
            <person name="Gonzalez J."/>
            <person name="Henrissat B."/>
            <person name="Kuo A."/>
            <person name="Liang C."/>
            <person name="Lipzen A."/>
            <person name="Lutzoni F."/>
            <person name="Magnuson J."/>
            <person name="Mondo S."/>
            <person name="Nolan M."/>
            <person name="Ohm R."/>
            <person name="Pangilinan J."/>
            <person name="Park H.-J."/>
            <person name="Ramirez L."/>
            <person name="Alfaro M."/>
            <person name="Sun H."/>
            <person name="Tritt A."/>
            <person name="Yoshinaga Y."/>
            <person name="Zwiers L.-H."/>
            <person name="Turgeon B."/>
            <person name="Goodwin S."/>
            <person name="Spatafora J."/>
            <person name="Crous P."/>
            <person name="Grigoriev I."/>
        </authorList>
    </citation>
    <scope>NUCLEOTIDE SEQUENCE</scope>
    <source>
        <strain evidence="2">CBS 113818</strain>
    </source>
</reference>
<evidence type="ECO:0000256" key="1">
    <source>
        <dbReference type="SAM" id="Phobius"/>
    </source>
</evidence>
<evidence type="ECO:0000313" key="3">
    <source>
        <dbReference type="Proteomes" id="UP000799424"/>
    </source>
</evidence>
<evidence type="ECO:0000313" key="2">
    <source>
        <dbReference type="EMBL" id="KAF2823261.1"/>
    </source>
</evidence>
<gene>
    <name evidence="2" type="ORF">CC86DRAFT_469099</name>
</gene>
<sequence>MARGDLIVARLIVWEGAVPADKFRSQIQALTKALKESIDYTLRNTPWRYQIWKTRPSADEGKHRLEIHIKHPMVADKEKYAAIDTLCQMLLISDLPSNLRGLHPGMSFAFCPSTEGIVDSNDEVFAQYFCKTIVEYLCIGDGKLSKKMEAMRDSFMDRNSTKFFHQPMVGMYNLATQSERYANQIQDLLLGIDTFNNGTKLRGDMQKAVVAVVVAGNKGLKTQQEKASAMAQGIAVACELIRGFVAVAPELKDALRPQIQRLNEVVIAARLVLAKNAYIANSNKPIEALEKLRRMDNPTNEDLATTVNAFGILMQSTLPLFDQLYTISDAEFSTVASLSLAAGGGVLASAGGVWWAMAASSVGGPVAMIAAGAAVAVGCGVGAIVKGIEWGNKQKLNPSIVLLEIQKSLQECSLFILGLIYMAAQRDKNPVYQAMLQHLEEQLKNANYAKKGYQKGYYKNVSEKLANDMKDLKKGLAKYNVTASTI</sequence>
<dbReference type="AlphaFoldDB" id="A0A6A6ZQ76"/>
<organism evidence="2 3">
    <name type="scientific">Ophiobolus disseminans</name>
    <dbReference type="NCBI Taxonomy" id="1469910"/>
    <lineage>
        <taxon>Eukaryota</taxon>
        <taxon>Fungi</taxon>
        <taxon>Dikarya</taxon>
        <taxon>Ascomycota</taxon>
        <taxon>Pezizomycotina</taxon>
        <taxon>Dothideomycetes</taxon>
        <taxon>Pleosporomycetidae</taxon>
        <taxon>Pleosporales</taxon>
        <taxon>Pleosporineae</taxon>
        <taxon>Phaeosphaeriaceae</taxon>
        <taxon>Ophiobolus</taxon>
    </lineage>
</organism>
<keyword evidence="1" id="KW-1133">Transmembrane helix</keyword>
<dbReference type="OrthoDB" id="3913963at2759"/>
<dbReference type="EMBL" id="MU006232">
    <property type="protein sequence ID" value="KAF2823261.1"/>
    <property type="molecule type" value="Genomic_DNA"/>
</dbReference>
<protein>
    <submittedName>
        <fullName evidence="2">Uncharacterized protein</fullName>
    </submittedName>
</protein>
<keyword evidence="1" id="KW-0472">Membrane</keyword>
<proteinExistence type="predicted"/>
<feature type="transmembrane region" description="Helical" evidence="1">
    <location>
        <begin position="362"/>
        <end position="385"/>
    </location>
</feature>
<dbReference type="Proteomes" id="UP000799424">
    <property type="component" value="Unassembled WGS sequence"/>
</dbReference>
<keyword evidence="3" id="KW-1185">Reference proteome</keyword>
<name>A0A6A6ZQ76_9PLEO</name>
<keyword evidence="1" id="KW-0812">Transmembrane</keyword>